<feature type="transmembrane region" description="Helical" evidence="1">
    <location>
        <begin position="157"/>
        <end position="186"/>
    </location>
</feature>
<reference evidence="2 3" key="1">
    <citation type="submission" date="2023-08" db="EMBL/GenBank/DDBJ databases">
        <title>Nocardioides seae sp. nov., a bacterium isolated from a soil.</title>
        <authorList>
            <person name="Wang X."/>
        </authorList>
    </citation>
    <scope>NUCLEOTIDE SEQUENCE [LARGE SCALE GENOMIC DNA]</scope>
    <source>
        <strain evidence="2 3">YZH12</strain>
    </source>
</reference>
<evidence type="ECO:0000256" key="1">
    <source>
        <dbReference type="SAM" id="Phobius"/>
    </source>
</evidence>
<keyword evidence="1" id="KW-0472">Membrane</keyword>
<evidence type="ECO:0000313" key="2">
    <source>
        <dbReference type="EMBL" id="MDT9592632.1"/>
    </source>
</evidence>
<name>A0ABU3PUV9_9ACTN</name>
<protein>
    <submittedName>
        <fullName evidence="2">Uncharacterized protein</fullName>
    </submittedName>
</protein>
<evidence type="ECO:0000313" key="3">
    <source>
        <dbReference type="Proteomes" id="UP001268542"/>
    </source>
</evidence>
<accession>A0ABU3PUV9</accession>
<keyword evidence="3" id="KW-1185">Reference proteome</keyword>
<dbReference type="EMBL" id="JAVYII010000002">
    <property type="protein sequence ID" value="MDT9592632.1"/>
    <property type="molecule type" value="Genomic_DNA"/>
</dbReference>
<comment type="caution">
    <text evidence="2">The sequence shown here is derived from an EMBL/GenBank/DDBJ whole genome shotgun (WGS) entry which is preliminary data.</text>
</comment>
<gene>
    <name evidence="2" type="ORF">RDV89_06120</name>
</gene>
<keyword evidence="1" id="KW-1133">Transmembrane helix</keyword>
<organism evidence="2 3">
    <name type="scientific">Nocardioides imazamoxiresistens</name>
    <dbReference type="NCBI Taxonomy" id="3231893"/>
    <lineage>
        <taxon>Bacteria</taxon>
        <taxon>Bacillati</taxon>
        <taxon>Actinomycetota</taxon>
        <taxon>Actinomycetes</taxon>
        <taxon>Propionibacteriales</taxon>
        <taxon>Nocardioidaceae</taxon>
        <taxon>Nocardioides</taxon>
    </lineage>
</organism>
<sequence>MTTAPELAEAVRRAVADQPYMVTDQTPDGFTVQIDVVDQQWWTLMYRKSLSTTFAHVVRVDPATSTYTVTDKAYTVSWEAGVDVGGGIPRPTLRASASTKQGIVREKSFRKEYGMDDDGNVGAAVDYSFDSAEGNRLIDAEAQRLGLTKKMNTTAKVGLVVAAVAVGGLLLAGIVTLVVLLLTGVIG</sequence>
<dbReference type="RefSeq" id="WP_315732055.1">
    <property type="nucleotide sequence ID" value="NZ_JAVYII010000002.1"/>
</dbReference>
<proteinExistence type="predicted"/>
<keyword evidence="1" id="KW-0812">Transmembrane</keyword>
<dbReference type="Proteomes" id="UP001268542">
    <property type="component" value="Unassembled WGS sequence"/>
</dbReference>